<feature type="domain" description="HTH gntR-type" evidence="6">
    <location>
        <begin position="12"/>
        <end position="80"/>
    </location>
</feature>
<keyword evidence="2" id="KW-0663">Pyridoxal phosphate</keyword>
<dbReference type="SUPFAM" id="SSF53383">
    <property type="entry name" value="PLP-dependent transferases"/>
    <property type="match status" value="1"/>
</dbReference>
<evidence type="ECO:0000256" key="4">
    <source>
        <dbReference type="ARBA" id="ARBA00023125"/>
    </source>
</evidence>
<evidence type="ECO:0000313" key="8">
    <source>
        <dbReference type="Proteomes" id="UP000663444"/>
    </source>
</evidence>
<evidence type="ECO:0000259" key="6">
    <source>
        <dbReference type="PROSITE" id="PS50949"/>
    </source>
</evidence>
<dbReference type="Gene3D" id="3.40.640.10">
    <property type="entry name" value="Type I PLP-dependent aspartate aminotransferase-like (Major domain)"/>
    <property type="match status" value="1"/>
</dbReference>
<dbReference type="InterPro" id="IPR051446">
    <property type="entry name" value="HTH_trans_reg/aminotransferase"/>
</dbReference>
<sequence length="475" mass="52447">MLQLSLNAESPLPLVDQIVSGIRTHIDDRLLRAGMRLPPIRGFAEQHAVSRFTVVEAYDRLVALGYVTSRRGSGFYVAGRKPLPAAETQSGELERAFDNAGVMYQSLEDAPARLKAGVGWLPPEWMDEEGVRRNLRALSRRPDVHATTYGTALGYRPLREQLQIKLAEFGIGVQPDQIILTHGATQALDIVIRTLIQPGDCVLVDDPGYWNLFANLRLYGANLVGVPRNDNGPDPDALEALLQEHRPKAFFTHSVLHNPTSGNLTPAAAFRVLQLAEKHDFLIVEDDAYGDFHPGPATRLAQLDQLNRVVYVGSFAKTLSADLRVGFLACRPELRARFSDVKIVSCVSTSEFAERLVYLMLTEGHYRKLVERLQGRLADAASRTLRMLERSGLKPHGEPKGGMFVWAEVPGIGDAACLAGDAAESGIMLSPGSIFRPQQQPSPFLRFNVAYALDKRLERYLGEALPRFAGKCCKD</sequence>
<comment type="similarity">
    <text evidence="1">In the C-terminal section; belongs to the class-I pyridoxal-phosphate-dependent aminotransferase family.</text>
</comment>
<dbReference type="InterPro" id="IPR015424">
    <property type="entry name" value="PyrdxlP-dep_Trfase"/>
</dbReference>
<dbReference type="PROSITE" id="PS50949">
    <property type="entry name" value="HTH_GNTR"/>
    <property type="match status" value="1"/>
</dbReference>
<dbReference type="GO" id="GO:0030170">
    <property type="term" value="F:pyridoxal phosphate binding"/>
    <property type="evidence" value="ECO:0007669"/>
    <property type="project" value="InterPro"/>
</dbReference>
<dbReference type="GO" id="GO:0003700">
    <property type="term" value="F:DNA-binding transcription factor activity"/>
    <property type="evidence" value="ECO:0007669"/>
    <property type="project" value="InterPro"/>
</dbReference>
<dbReference type="InterPro" id="IPR004839">
    <property type="entry name" value="Aminotransferase_I/II_large"/>
</dbReference>
<gene>
    <name evidence="7" type="ORF">IWH25_03855</name>
</gene>
<dbReference type="InterPro" id="IPR015422">
    <property type="entry name" value="PyrdxlP-dep_Trfase_small"/>
</dbReference>
<dbReference type="InterPro" id="IPR000524">
    <property type="entry name" value="Tscrpt_reg_HTH_GntR"/>
</dbReference>
<dbReference type="Gene3D" id="3.90.1150.10">
    <property type="entry name" value="Aspartate Aminotransferase, domain 1"/>
    <property type="match status" value="1"/>
</dbReference>
<dbReference type="InterPro" id="IPR015421">
    <property type="entry name" value="PyrdxlP-dep_Trfase_major"/>
</dbReference>
<accession>A0A974SQ98</accession>
<name>A0A974SQ98_9RHOO</name>
<dbReference type="InterPro" id="IPR036388">
    <property type="entry name" value="WH-like_DNA-bd_sf"/>
</dbReference>
<dbReference type="AlphaFoldDB" id="A0A974SQ98"/>
<keyword evidence="7" id="KW-0032">Aminotransferase</keyword>
<dbReference type="Pfam" id="PF00155">
    <property type="entry name" value="Aminotran_1_2"/>
    <property type="match status" value="1"/>
</dbReference>
<dbReference type="GO" id="GO:0008483">
    <property type="term" value="F:transaminase activity"/>
    <property type="evidence" value="ECO:0007669"/>
    <property type="project" value="UniProtKB-KW"/>
</dbReference>
<dbReference type="CDD" id="cd07377">
    <property type="entry name" value="WHTH_GntR"/>
    <property type="match status" value="1"/>
</dbReference>
<protein>
    <submittedName>
        <fullName evidence="7">PLP-dependent aminotransferase family protein</fullName>
    </submittedName>
</protein>
<evidence type="ECO:0000256" key="3">
    <source>
        <dbReference type="ARBA" id="ARBA00023015"/>
    </source>
</evidence>
<evidence type="ECO:0000256" key="5">
    <source>
        <dbReference type="ARBA" id="ARBA00023163"/>
    </source>
</evidence>
<keyword evidence="5" id="KW-0804">Transcription</keyword>
<dbReference type="PANTHER" id="PTHR46577:SF2">
    <property type="entry name" value="TRANSCRIPTIONAL REGULATORY PROTEIN"/>
    <property type="match status" value="1"/>
</dbReference>
<evidence type="ECO:0000256" key="2">
    <source>
        <dbReference type="ARBA" id="ARBA00022898"/>
    </source>
</evidence>
<organism evidence="7 8">
    <name type="scientific">Azospira restricta</name>
    <dbReference type="NCBI Taxonomy" id="404405"/>
    <lineage>
        <taxon>Bacteria</taxon>
        <taxon>Pseudomonadati</taxon>
        <taxon>Pseudomonadota</taxon>
        <taxon>Betaproteobacteria</taxon>
        <taxon>Rhodocyclales</taxon>
        <taxon>Rhodocyclaceae</taxon>
        <taxon>Azospira</taxon>
    </lineage>
</organism>
<evidence type="ECO:0000256" key="1">
    <source>
        <dbReference type="ARBA" id="ARBA00005384"/>
    </source>
</evidence>
<dbReference type="Gene3D" id="1.10.10.10">
    <property type="entry name" value="Winged helix-like DNA-binding domain superfamily/Winged helix DNA-binding domain"/>
    <property type="match status" value="1"/>
</dbReference>
<proteinExistence type="inferred from homology"/>
<keyword evidence="8" id="KW-1185">Reference proteome</keyword>
<dbReference type="RefSeq" id="WP_203388042.1">
    <property type="nucleotide sequence ID" value="NZ_CP064781.1"/>
</dbReference>
<dbReference type="PANTHER" id="PTHR46577">
    <property type="entry name" value="HTH-TYPE TRANSCRIPTIONAL REGULATORY PROTEIN GABR"/>
    <property type="match status" value="1"/>
</dbReference>
<dbReference type="Pfam" id="PF00392">
    <property type="entry name" value="GntR"/>
    <property type="match status" value="1"/>
</dbReference>
<dbReference type="InterPro" id="IPR036390">
    <property type="entry name" value="WH_DNA-bd_sf"/>
</dbReference>
<dbReference type="EMBL" id="CP064781">
    <property type="protein sequence ID" value="QRJ64497.1"/>
    <property type="molecule type" value="Genomic_DNA"/>
</dbReference>
<dbReference type="CDD" id="cd00609">
    <property type="entry name" value="AAT_like"/>
    <property type="match status" value="1"/>
</dbReference>
<keyword evidence="4" id="KW-0238">DNA-binding</keyword>
<dbReference type="SMART" id="SM00345">
    <property type="entry name" value="HTH_GNTR"/>
    <property type="match status" value="1"/>
</dbReference>
<dbReference type="KEGG" id="ares:IWH25_03855"/>
<reference evidence="7" key="1">
    <citation type="submission" date="2020-11" db="EMBL/GenBank/DDBJ databases">
        <title>Azospira restricta DSM 18626 genome sequence.</title>
        <authorList>
            <person name="Moe W.M."/>
        </authorList>
    </citation>
    <scope>NUCLEOTIDE SEQUENCE</scope>
    <source>
        <strain evidence="7">DSM 18626</strain>
    </source>
</reference>
<dbReference type="GO" id="GO:0003677">
    <property type="term" value="F:DNA binding"/>
    <property type="evidence" value="ECO:0007669"/>
    <property type="project" value="UniProtKB-KW"/>
</dbReference>
<keyword evidence="3" id="KW-0805">Transcription regulation</keyword>
<dbReference type="Proteomes" id="UP000663444">
    <property type="component" value="Chromosome"/>
</dbReference>
<keyword evidence="7" id="KW-0808">Transferase</keyword>
<evidence type="ECO:0000313" key="7">
    <source>
        <dbReference type="EMBL" id="QRJ64497.1"/>
    </source>
</evidence>
<dbReference type="SUPFAM" id="SSF46785">
    <property type="entry name" value="Winged helix' DNA-binding domain"/>
    <property type="match status" value="1"/>
</dbReference>